<dbReference type="PANTHER" id="PTHR33112">
    <property type="entry name" value="DOMAIN PROTEIN, PUTATIVE-RELATED"/>
    <property type="match status" value="1"/>
</dbReference>
<sequence>MTLRHQDFSDFSQNWNMPTFRNLLGIPRHTDDQGNLGPESPRSPRSPRSPMSARSPRSPRSPKSPGLSKTRQNPDYLNQCAGCDNVDTLLRRSLGGQKDGLGVVLHNSFAELNKCAHKCQICRVFRQSLVLEEVTFDGVHEVQQTQGAVMVRWKQTTAANGAHRTFLNVEIRGQPGHAGMVNCSSHKVGHLALRSNGLDTAVIQQAKGWLDTCIENHVGECGNLRWSSENPRLLIEVKSPAMVRLCEHHQGKYVALSYCWGDTQMFSKTEMDKVERGQTTLANLDLRREWFPMSDLPSTVQDALRIVHAMDIQYAWVDALCIVQDGPDKRKEVAKMHLVYSNALFTLMSCATTKATAKLLDQREAWTQTTELCRLGHQWLTTSDMSLNELRLRSPLAERAWTLQEERLSPRMLYVSSNRMYWSCAKGHEMEMRPIHGQEATPLQRPLYSASDRDTQMPRAQEFLLAIYNGKKDLHAFWADIVTSYALRSMGRLSDRLTALSGLAAKYLSADSRDAYLAGLWANNLAEGLAWRVNQAVETPTLNPKNLPPLLPSWSWAVLPLQTAIEINVKSLRLSDFEFMGDDGDNSARLGSTEDAVKRGEHVMKICVKSRMRPLRKPTSRRKDWSTISKIVNAEEKFSFASNPEQDMHAIDPATGRILVYEDRKREVIGQLDFQRDIQRVQWDQVHLWALELGTSTMLLLEHCDRDLWRRVGVAWDVREDFFALAQCSTVIIR</sequence>
<reference evidence="3" key="1">
    <citation type="journal article" date="2020" name="Stud. Mycol.">
        <title>101 Dothideomycetes genomes: a test case for predicting lifestyles and emergence of pathogens.</title>
        <authorList>
            <person name="Haridas S."/>
            <person name="Albert R."/>
            <person name="Binder M."/>
            <person name="Bloem J."/>
            <person name="Labutti K."/>
            <person name="Salamov A."/>
            <person name="Andreopoulos B."/>
            <person name="Baker S."/>
            <person name="Barry K."/>
            <person name="Bills G."/>
            <person name="Bluhm B."/>
            <person name="Cannon C."/>
            <person name="Castanera R."/>
            <person name="Culley D."/>
            <person name="Daum C."/>
            <person name="Ezra D."/>
            <person name="Gonzalez J."/>
            <person name="Henrissat B."/>
            <person name="Kuo A."/>
            <person name="Liang C."/>
            <person name="Lipzen A."/>
            <person name="Lutzoni F."/>
            <person name="Magnuson J."/>
            <person name="Mondo S."/>
            <person name="Nolan M."/>
            <person name="Ohm R."/>
            <person name="Pangilinan J."/>
            <person name="Park H.-J."/>
            <person name="Ramirez L."/>
            <person name="Alfaro M."/>
            <person name="Sun H."/>
            <person name="Tritt A."/>
            <person name="Yoshinaga Y."/>
            <person name="Zwiers L.-H."/>
            <person name="Turgeon B."/>
            <person name="Goodwin S."/>
            <person name="Spatafora J."/>
            <person name="Crous P."/>
            <person name="Grigoriev I."/>
        </authorList>
    </citation>
    <scope>NUCLEOTIDE SEQUENCE</scope>
    <source>
        <strain evidence="3">CBS 113818</strain>
    </source>
</reference>
<dbReference type="PANTHER" id="PTHR33112:SF16">
    <property type="entry name" value="HETEROKARYON INCOMPATIBILITY DOMAIN-CONTAINING PROTEIN"/>
    <property type="match status" value="1"/>
</dbReference>
<gene>
    <name evidence="3" type="ORF">CC86DRAFT_374365</name>
</gene>
<evidence type="ECO:0000313" key="3">
    <source>
        <dbReference type="EMBL" id="KAF2820713.1"/>
    </source>
</evidence>
<name>A0A6A6ZIY9_9PLEO</name>
<dbReference type="Pfam" id="PF06985">
    <property type="entry name" value="HET"/>
    <property type="match status" value="1"/>
</dbReference>
<protein>
    <submittedName>
        <fullName evidence="3">HET-domain-containing protein</fullName>
    </submittedName>
</protein>
<feature type="compositionally biased region" description="Low complexity" evidence="1">
    <location>
        <begin position="46"/>
        <end position="65"/>
    </location>
</feature>
<proteinExistence type="predicted"/>
<dbReference type="EMBL" id="MU006240">
    <property type="protein sequence ID" value="KAF2820713.1"/>
    <property type="molecule type" value="Genomic_DNA"/>
</dbReference>
<keyword evidence="4" id="KW-1185">Reference proteome</keyword>
<feature type="compositionally biased region" description="Polar residues" evidence="1">
    <location>
        <begin position="67"/>
        <end position="76"/>
    </location>
</feature>
<evidence type="ECO:0000259" key="2">
    <source>
        <dbReference type="Pfam" id="PF06985"/>
    </source>
</evidence>
<dbReference type="InterPro" id="IPR010730">
    <property type="entry name" value="HET"/>
</dbReference>
<accession>A0A6A6ZIY9</accession>
<dbReference type="AlphaFoldDB" id="A0A6A6ZIY9"/>
<dbReference type="Proteomes" id="UP000799424">
    <property type="component" value="Unassembled WGS sequence"/>
</dbReference>
<feature type="region of interest" description="Disordered" evidence="1">
    <location>
        <begin position="22"/>
        <end position="76"/>
    </location>
</feature>
<feature type="domain" description="Heterokaryon incompatibility" evidence="2">
    <location>
        <begin position="253"/>
        <end position="405"/>
    </location>
</feature>
<dbReference type="OrthoDB" id="3789824at2759"/>
<evidence type="ECO:0000313" key="4">
    <source>
        <dbReference type="Proteomes" id="UP000799424"/>
    </source>
</evidence>
<organism evidence="3 4">
    <name type="scientific">Ophiobolus disseminans</name>
    <dbReference type="NCBI Taxonomy" id="1469910"/>
    <lineage>
        <taxon>Eukaryota</taxon>
        <taxon>Fungi</taxon>
        <taxon>Dikarya</taxon>
        <taxon>Ascomycota</taxon>
        <taxon>Pezizomycotina</taxon>
        <taxon>Dothideomycetes</taxon>
        <taxon>Pleosporomycetidae</taxon>
        <taxon>Pleosporales</taxon>
        <taxon>Pleosporineae</taxon>
        <taxon>Phaeosphaeriaceae</taxon>
        <taxon>Ophiobolus</taxon>
    </lineage>
</organism>
<evidence type="ECO:0000256" key="1">
    <source>
        <dbReference type="SAM" id="MobiDB-lite"/>
    </source>
</evidence>